<name>A0A1J0VE22_9GAMM</name>
<evidence type="ECO:0000256" key="7">
    <source>
        <dbReference type="ARBA" id="ARBA00023136"/>
    </source>
</evidence>
<dbReference type="Proteomes" id="UP000181985">
    <property type="component" value="Chromosome"/>
</dbReference>
<keyword evidence="6" id="KW-1133">Transmembrane helix</keyword>
<keyword evidence="9" id="KW-1185">Reference proteome</keyword>
<accession>A0A1J0VE22</accession>
<evidence type="ECO:0000256" key="2">
    <source>
        <dbReference type="ARBA" id="ARBA00022475"/>
    </source>
</evidence>
<sequence length="130" mass="14452">MAFCLAVAIILARVAALPLMPIDETRYLSVAWEMWQHQSFLVPLLNGEAYSHKPPLLFWLIQLGWWLFGASDWVARLVIPTEGLAGFWLVADIVRQLDPDARREACWAPPGRPGPCSASPSGGSCRRCCC</sequence>
<dbReference type="RefSeq" id="WP_071942277.1">
    <property type="nucleotide sequence ID" value="NZ_CP018139.1"/>
</dbReference>
<dbReference type="PANTHER" id="PTHR33908:SF11">
    <property type="entry name" value="MEMBRANE PROTEIN"/>
    <property type="match status" value="1"/>
</dbReference>
<evidence type="ECO:0000256" key="1">
    <source>
        <dbReference type="ARBA" id="ARBA00004651"/>
    </source>
</evidence>
<comment type="subcellular location">
    <subcellularLocation>
        <location evidence="1">Cell membrane</location>
        <topology evidence="1">Multi-pass membrane protein</topology>
    </subcellularLocation>
</comment>
<evidence type="ECO:0008006" key="10">
    <source>
        <dbReference type="Google" id="ProtNLM"/>
    </source>
</evidence>
<evidence type="ECO:0000256" key="3">
    <source>
        <dbReference type="ARBA" id="ARBA00022676"/>
    </source>
</evidence>
<dbReference type="AlphaFoldDB" id="A0A1J0VE22"/>
<dbReference type="GO" id="GO:0009103">
    <property type="term" value="P:lipopolysaccharide biosynthetic process"/>
    <property type="evidence" value="ECO:0007669"/>
    <property type="project" value="UniProtKB-ARBA"/>
</dbReference>
<keyword evidence="3" id="KW-0328">Glycosyltransferase</keyword>
<keyword evidence="5" id="KW-0812">Transmembrane</keyword>
<dbReference type="EMBL" id="CP018139">
    <property type="protein sequence ID" value="APE30291.1"/>
    <property type="molecule type" value="Genomic_DNA"/>
</dbReference>
<dbReference type="GO" id="GO:0005886">
    <property type="term" value="C:plasma membrane"/>
    <property type="evidence" value="ECO:0007669"/>
    <property type="project" value="UniProtKB-SubCell"/>
</dbReference>
<organism evidence="8 9">
    <name type="scientific">Halomonas aestuarii</name>
    <dbReference type="NCBI Taxonomy" id="1897729"/>
    <lineage>
        <taxon>Bacteria</taxon>
        <taxon>Pseudomonadati</taxon>
        <taxon>Pseudomonadota</taxon>
        <taxon>Gammaproteobacteria</taxon>
        <taxon>Oceanospirillales</taxon>
        <taxon>Halomonadaceae</taxon>
        <taxon>Halomonas</taxon>
    </lineage>
</organism>
<keyword evidence="4" id="KW-0808">Transferase</keyword>
<evidence type="ECO:0000256" key="6">
    <source>
        <dbReference type="ARBA" id="ARBA00022989"/>
    </source>
</evidence>
<keyword evidence="2" id="KW-1003">Cell membrane</keyword>
<protein>
    <recommendedName>
        <fullName evidence="10">Glycosyltransferase RgtA/B/C/D-like domain-containing protein</fullName>
    </recommendedName>
</protein>
<evidence type="ECO:0000256" key="5">
    <source>
        <dbReference type="ARBA" id="ARBA00022692"/>
    </source>
</evidence>
<dbReference type="InterPro" id="IPR050297">
    <property type="entry name" value="LipidA_mod_glycosyltrf_83"/>
</dbReference>
<dbReference type="GO" id="GO:0016763">
    <property type="term" value="F:pentosyltransferase activity"/>
    <property type="evidence" value="ECO:0007669"/>
    <property type="project" value="TreeGrafter"/>
</dbReference>
<evidence type="ECO:0000313" key="9">
    <source>
        <dbReference type="Proteomes" id="UP000181985"/>
    </source>
</evidence>
<gene>
    <name evidence="8" type="ORF">BOX17_04590</name>
</gene>
<keyword evidence="7" id="KW-0472">Membrane</keyword>
<dbReference type="PANTHER" id="PTHR33908">
    <property type="entry name" value="MANNOSYLTRANSFERASE YKCB-RELATED"/>
    <property type="match status" value="1"/>
</dbReference>
<proteinExistence type="predicted"/>
<reference evidence="9" key="1">
    <citation type="submission" date="2016-11" db="EMBL/GenBank/DDBJ databases">
        <title>Halolamina sediminis sp. nov., an extremely halophilic archaeon isolated from solar salt.</title>
        <authorList>
            <person name="Koh H.-W."/>
            <person name="Rani S."/>
            <person name="Park S.-J."/>
        </authorList>
    </citation>
    <scope>NUCLEOTIDE SEQUENCE [LARGE SCALE GENOMIC DNA]</scope>
    <source>
        <strain evidence="9">Hb3</strain>
    </source>
</reference>
<evidence type="ECO:0000313" key="8">
    <source>
        <dbReference type="EMBL" id="APE30291.1"/>
    </source>
</evidence>
<dbReference type="KEGG" id="hsi:BOX17_04590"/>
<evidence type="ECO:0000256" key="4">
    <source>
        <dbReference type="ARBA" id="ARBA00022679"/>
    </source>
</evidence>